<evidence type="ECO:0000259" key="1">
    <source>
        <dbReference type="Pfam" id="PF24626"/>
    </source>
</evidence>
<dbReference type="Proteomes" id="UP001234989">
    <property type="component" value="Chromosome 10"/>
</dbReference>
<gene>
    <name evidence="2" type="ORF">MTR67_043335</name>
</gene>
<protein>
    <recommendedName>
        <fullName evidence="1">Tf2-1-like SH3-like domain-containing protein</fullName>
    </recommendedName>
</protein>
<sequence length="107" mass="12179">MKISPMKGVMRFGKKGMLSPCFVGTYQILRRIGNVLYELDFPNELALVLPIFHVSILQKCVGDTTSIVLLEGLGVKENLSYEEVPVEILDRQLKKLRNKEVRSMKLL</sequence>
<accession>A0AAF0UQ32</accession>
<reference evidence="2" key="1">
    <citation type="submission" date="2023-08" db="EMBL/GenBank/DDBJ databases">
        <title>A de novo genome assembly of Solanum verrucosum Schlechtendal, a Mexican diploid species geographically isolated from the other diploid A-genome species in potato relatives.</title>
        <authorList>
            <person name="Hosaka K."/>
        </authorList>
    </citation>
    <scope>NUCLEOTIDE SEQUENCE</scope>
    <source>
        <tissue evidence="2">Young leaves</tissue>
    </source>
</reference>
<dbReference type="InterPro" id="IPR056924">
    <property type="entry name" value="SH3_Tf2-1"/>
</dbReference>
<dbReference type="AlphaFoldDB" id="A0AAF0UQ32"/>
<name>A0AAF0UQ32_SOLVR</name>
<proteinExistence type="predicted"/>
<feature type="domain" description="Tf2-1-like SH3-like" evidence="1">
    <location>
        <begin position="10"/>
        <end position="61"/>
    </location>
</feature>
<keyword evidence="3" id="KW-1185">Reference proteome</keyword>
<dbReference type="PANTHER" id="PTHR46148">
    <property type="entry name" value="CHROMO DOMAIN-CONTAINING PROTEIN"/>
    <property type="match status" value="1"/>
</dbReference>
<dbReference type="PANTHER" id="PTHR46148:SF60">
    <property type="entry name" value="CHROMO DOMAIN-CONTAINING PROTEIN"/>
    <property type="match status" value="1"/>
</dbReference>
<organism evidence="2 3">
    <name type="scientific">Solanum verrucosum</name>
    <dbReference type="NCBI Taxonomy" id="315347"/>
    <lineage>
        <taxon>Eukaryota</taxon>
        <taxon>Viridiplantae</taxon>
        <taxon>Streptophyta</taxon>
        <taxon>Embryophyta</taxon>
        <taxon>Tracheophyta</taxon>
        <taxon>Spermatophyta</taxon>
        <taxon>Magnoliopsida</taxon>
        <taxon>eudicotyledons</taxon>
        <taxon>Gunneridae</taxon>
        <taxon>Pentapetalae</taxon>
        <taxon>asterids</taxon>
        <taxon>lamiids</taxon>
        <taxon>Solanales</taxon>
        <taxon>Solanaceae</taxon>
        <taxon>Solanoideae</taxon>
        <taxon>Solaneae</taxon>
        <taxon>Solanum</taxon>
    </lineage>
</organism>
<evidence type="ECO:0000313" key="3">
    <source>
        <dbReference type="Proteomes" id="UP001234989"/>
    </source>
</evidence>
<dbReference type="EMBL" id="CP133621">
    <property type="protein sequence ID" value="WMV49950.1"/>
    <property type="molecule type" value="Genomic_DNA"/>
</dbReference>
<evidence type="ECO:0000313" key="2">
    <source>
        <dbReference type="EMBL" id="WMV49950.1"/>
    </source>
</evidence>
<dbReference type="Pfam" id="PF24626">
    <property type="entry name" value="SH3_Tf2-1"/>
    <property type="match status" value="1"/>
</dbReference>